<keyword evidence="2" id="KW-1185">Reference proteome</keyword>
<dbReference type="HOGENOM" id="CLU_1981391_0_0_1"/>
<reference evidence="1 2" key="1">
    <citation type="journal article" date="2012" name="Proc. Natl. Acad. Sci. U.S.A.">
        <title>Comparative genomics of Ceriporiopsis subvermispora and Phanerochaete chrysosporium provide insight into selective ligninolysis.</title>
        <authorList>
            <person name="Fernandez-Fueyo E."/>
            <person name="Ruiz-Duenas F.J."/>
            <person name="Ferreira P."/>
            <person name="Floudas D."/>
            <person name="Hibbett D.S."/>
            <person name="Canessa P."/>
            <person name="Larrondo L.F."/>
            <person name="James T.Y."/>
            <person name="Seelenfreund D."/>
            <person name="Lobos S."/>
            <person name="Polanco R."/>
            <person name="Tello M."/>
            <person name="Honda Y."/>
            <person name="Watanabe T."/>
            <person name="Watanabe T."/>
            <person name="Ryu J.S."/>
            <person name="Kubicek C.P."/>
            <person name="Schmoll M."/>
            <person name="Gaskell J."/>
            <person name="Hammel K.E."/>
            <person name="St John F.J."/>
            <person name="Vanden Wymelenberg A."/>
            <person name="Sabat G."/>
            <person name="Splinter BonDurant S."/>
            <person name="Syed K."/>
            <person name="Yadav J.S."/>
            <person name="Doddapaneni H."/>
            <person name="Subramanian V."/>
            <person name="Lavin J.L."/>
            <person name="Oguiza J.A."/>
            <person name="Perez G."/>
            <person name="Pisabarro A.G."/>
            <person name="Ramirez L."/>
            <person name="Santoyo F."/>
            <person name="Master E."/>
            <person name="Coutinho P.M."/>
            <person name="Henrissat B."/>
            <person name="Lombard V."/>
            <person name="Magnuson J.K."/>
            <person name="Kuees U."/>
            <person name="Hori C."/>
            <person name="Igarashi K."/>
            <person name="Samejima M."/>
            <person name="Held B.W."/>
            <person name="Barry K.W."/>
            <person name="LaButti K.M."/>
            <person name="Lapidus A."/>
            <person name="Lindquist E.A."/>
            <person name="Lucas S.M."/>
            <person name="Riley R."/>
            <person name="Salamov A.A."/>
            <person name="Hoffmeister D."/>
            <person name="Schwenk D."/>
            <person name="Hadar Y."/>
            <person name="Yarden O."/>
            <person name="de Vries R.P."/>
            <person name="Wiebenga A."/>
            <person name="Stenlid J."/>
            <person name="Eastwood D."/>
            <person name="Grigoriev I.V."/>
            <person name="Berka R.M."/>
            <person name="Blanchette R.A."/>
            <person name="Kersten P."/>
            <person name="Martinez A.T."/>
            <person name="Vicuna R."/>
            <person name="Cullen D."/>
        </authorList>
    </citation>
    <scope>NUCLEOTIDE SEQUENCE [LARGE SCALE GENOMIC DNA]</scope>
    <source>
        <strain evidence="1 2">B</strain>
    </source>
</reference>
<evidence type="ECO:0000313" key="2">
    <source>
        <dbReference type="Proteomes" id="UP000016930"/>
    </source>
</evidence>
<protein>
    <submittedName>
        <fullName evidence="1">Uncharacterized protein</fullName>
    </submittedName>
</protein>
<evidence type="ECO:0000313" key="1">
    <source>
        <dbReference type="EMBL" id="EMD40498.1"/>
    </source>
</evidence>
<dbReference type="EMBL" id="KB445792">
    <property type="protein sequence ID" value="EMD40498.1"/>
    <property type="molecule type" value="Genomic_DNA"/>
</dbReference>
<sequence length="126" mass="13909">MDHCCCQPFPCMLQPLSRRCHPDVSQAYKPARAYTCPPGLTQLDPCMPPAPSCRLPTEHGAPFMLSRRVPIRQGAARKRQQNALGRTLWAWCRPEDVLGEPVPESGVALRCLVLGCEKRGSGAWVA</sequence>
<proteinExistence type="predicted"/>
<gene>
    <name evidence="1" type="ORF">CERSUDRAFT_111099</name>
</gene>
<dbReference type="AlphaFoldDB" id="M2QTW2"/>
<dbReference type="Proteomes" id="UP000016930">
    <property type="component" value="Unassembled WGS sequence"/>
</dbReference>
<name>M2QTW2_CERS8</name>
<accession>M2QTW2</accession>
<organism evidence="1 2">
    <name type="scientific">Ceriporiopsis subvermispora (strain B)</name>
    <name type="common">White-rot fungus</name>
    <name type="synonym">Gelatoporia subvermispora</name>
    <dbReference type="NCBI Taxonomy" id="914234"/>
    <lineage>
        <taxon>Eukaryota</taxon>
        <taxon>Fungi</taxon>
        <taxon>Dikarya</taxon>
        <taxon>Basidiomycota</taxon>
        <taxon>Agaricomycotina</taxon>
        <taxon>Agaricomycetes</taxon>
        <taxon>Polyporales</taxon>
        <taxon>Gelatoporiaceae</taxon>
        <taxon>Gelatoporia</taxon>
    </lineage>
</organism>